<dbReference type="EMBL" id="JARKIB010000843">
    <property type="protein sequence ID" value="KAJ7690447.1"/>
    <property type="molecule type" value="Genomic_DNA"/>
</dbReference>
<keyword evidence="1" id="KW-1133">Transmembrane helix</keyword>
<reference evidence="2" key="1">
    <citation type="submission" date="2023-03" db="EMBL/GenBank/DDBJ databases">
        <title>Massive genome expansion in bonnet fungi (Mycena s.s.) driven by repeated elements and novel gene families across ecological guilds.</title>
        <authorList>
            <consortium name="Lawrence Berkeley National Laboratory"/>
            <person name="Harder C.B."/>
            <person name="Miyauchi S."/>
            <person name="Viragh M."/>
            <person name="Kuo A."/>
            <person name="Thoen E."/>
            <person name="Andreopoulos B."/>
            <person name="Lu D."/>
            <person name="Skrede I."/>
            <person name="Drula E."/>
            <person name="Henrissat B."/>
            <person name="Morin E."/>
            <person name="Kohler A."/>
            <person name="Barry K."/>
            <person name="LaButti K."/>
            <person name="Morin E."/>
            <person name="Salamov A."/>
            <person name="Lipzen A."/>
            <person name="Mereny Z."/>
            <person name="Hegedus B."/>
            <person name="Baldrian P."/>
            <person name="Stursova M."/>
            <person name="Weitz H."/>
            <person name="Taylor A."/>
            <person name="Grigoriev I.V."/>
            <person name="Nagy L.G."/>
            <person name="Martin F."/>
            <person name="Kauserud H."/>
        </authorList>
    </citation>
    <scope>NUCLEOTIDE SEQUENCE</scope>
    <source>
        <strain evidence="2">CBHHK182m</strain>
    </source>
</reference>
<dbReference type="Proteomes" id="UP001215598">
    <property type="component" value="Unassembled WGS sequence"/>
</dbReference>
<keyword evidence="3" id="KW-1185">Reference proteome</keyword>
<evidence type="ECO:0000313" key="2">
    <source>
        <dbReference type="EMBL" id="KAJ7690447.1"/>
    </source>
</evidence>
<protein>
    <submittedName>
        <fullName evidence="2">Uncharacterized protein</fullName>
    </submittedName>
</protein>
<organism evidence="2 3">
    <name type="scientific">Mycena metata</name>
    <dbReference type="NCBI Taxonomy" id="1033252"/>
    <lineage>
        <taxon>Eukaryota</taxon>
        <taxon>Fungi</taxon>
        <taxon>Dikarya</taxon>
        <taxon>Basidiomycota</taxon>
        <taxon>Agaricomycotina</taxon>
        <taxon>Agaricomycetes</taxon>
        <taxon>Agaricomycetidae</taxon>
        <taxon>Agaricales</taxon>
        <taxon>Marasmiineae</taxon>
        <taxon>Mycenaceae</taxon>
        <taxon>Mycena</taxon>
    </lineage>
</organism>
<accession>A0AAD7DG65</accession>
<sequence length="239" mass="26677">MCRSYARTNEIGRCPLPHHVIVTYVFRCLKIERKQHHTRRVWANKGCMRVGEQVRINRSLLSPSNADANANAWLSGPRGRSTAAGCSSHPPHPVCAFWRSSAPFRTLPFFFLLLVADVPPPFSSRCLRSYPTTICAASTILRDATFPQQGAHTLHLASKTLYARRPDDEVVLGSGSAVTISAAVLYYFAFSTAVRRDDLKPMPSYAMGGNMRLYLPATHNTRCPVRADDNSSTRRSVRR</sequence>
<evidence type="ECO:0000313" key="3">
    <source>
        <dbReference type="Proteomes" id="UP001215598"/>
    </source>
</evidence>
<dbReference type="AlphaFoldDB" id="A0AAD7DG65"/>
<proteinExistence type="predicted"/>
<feature type="transmembrane region" description="Helical" evidence="1">
    <location>
        <begin position="170"/>
        <end position="190"/>
    </location>
</feature>
<name>A0AAD7DG65_9AGAR</name>
<comment type="caution">
    <text evidence="2">The sequence shown here is derived from an EMBL/GenBank/DDBJ whole genome shotgun (WGS) entry which is preliminary data.</text>
</comment>
<evidence type="ECO:0000256" key="1">
    <source>
        <dbReference type="SAM" id="Phobius"/>
    </source>
</evidence>
<gene>
    <name evidence="2" type="ORF">B0H16DRAFT_983448</name>
</gene>
<keyword evidence="1" id="KW-0472">Membrane</keyword>
<keyword evidence="1" id="KW-0812">Transmembrane</keyword>